<feature type="transmembrane region" description="Helical" evidence="1">
    <location>
        <begin position="117"/>
        <end position="141"/>
    </location>
</feature>
<dbReference type="EMBL" id="KZ613938">
    <property type="protein sequence ID" value="PMD47924.1"/>
    <property type="molecule type" value="Genomic_DNA"/>
</dbReference>
<evidence type="ECO:0000313" key="3">
    <source>
        <dbReference type="Proteomes" id="UP000235786"/>
    </source>
</evidence>
<dbReference type="PANTHER" id="PTHR35041">
    <property type="entry name" value="MEDIATOR OF RNA POLYMERASE II TRANSCRIPTION SUBUNIT 1"/>
    <property type="match status" value="1"/>
</dbReference>
<name>A0A2J6SAX6_HYAVF</name>
<gene>
    <name evidence="2" type="ORF">L207DRAFT_523267</name>
</gene>
<keyword evidence="1" id="KW-0472">Membrane</keyword>
<dbReference type="PANTHER" id="PTHR35041:SF3">
    <property type="entry name" value="FORMYLMETHIONINE DEFORMYLASE-LIKE PROTEIN"/>
    <property type="match status" value="1"/>
</dbReference>
<keyword evidence="1" id="KW-0812">Transmembrane</keyword>
<dbReference type="STRING" id="1149755.A0A2J6SAX6"/>
<accession>A0A2J6SAX6</accession>
<reference evidence="2 3" key="1">
    <citation type="submission" date="2016-04" db="EMBL/GenBank/DDBJ databases">
        <title>A degradative enzymes factory behind the ericoid mycorrhizal symbiosis.</title>
        <authorList>
            <consortium name="DOE Joint Genome Institute"/>
            <person name="Martino E."/>
            <person name="Morin E."/>
            <person name="Grelet G."/>
            <person name="Kuo A."/>
            <person name="Kohler A."/>
            <person name="Daghino S."/>
            <person name="Barry K."/>
            <person name="Choi C."/>
            <person name="Cichocki N."/>
            <person name="Clum A."/>
            <person name="Copeland A."/>
            <person name="Hainaut M."/>
            <person name="Haridas S."/>
            <person name="Labutti K."/>
            <person name="Lindquist E."/>
            <person name="Lipzen A."/>
            <person name="Khouja H.-R."/>
            <person name="Murat C."/>
            <person name="Ohm R."/>
            <person name="Olson A."/>
            <person name="Spatafora J."/>
            <person name="Veneault-Fourrey C."/>
            <person name="Henrissat B."/>
            <person name="Grigoriev I."/>
            <person name="Martin F."/>
            <person name="Perotto S."/>
        </authorList>
    </citation>
    <scope>NUCLEOTIDE SEQUENCE [LARGE SCALE GENOMIC DNA]</scope>
    <source>
        <strain evidence="2 3">F</strain>
    </source>
</reference>
<organism evidence="2 3">
    <name type="scientific">Hyaloscypha variabilis (strain UAMH 11265 / GT02V1 / F)</name>
    <name type="common">Meliniomyces variabilis</name>
    <dbReference type="NCBI Taxonomy" id="1149755"/>
    <lineage>
        <taxon>Eukaryota</taxon>
        <taxon>Fungi</taxon>
        <taxon>Dikarya</taxon>
        <taxon>Ascomycota</taxon>
        <taxon>Pezizomycotina</taxon>
        <taxon>Leotiomycetes</taxon>
        <taxon>Helotiales</taxon>
        <taxon>Hyaloscyphaceae</taxon>
        <taxon>Hyaloscypha</taxon>
        <taxon>Hyaloscypha variabilis</taxon>
    </lineage>
</organism>
<dbReference type="OrthoDB" id="5340195at2759"/>
<evidence type="ECO:0000256" key="1">
    <source>
        <dbReference type="SAM" id="Phobius"/>
    </source>
</evidence>
<protein>
    <submittedName>
        <fullName evidence="2">Uncharacterized protein</fullName>
    </submittedName>
</protein>
<keyword evidence="3" id="KW-1185">Reference proteome</keyword>
<dbReference type="Proteomes" id="UP000235786">
    <property type="component" value="Unassembled WGS sequence"/>
</dbReference>
<sequence>MALYLSLQNMLSGNITMWILWTSKQAPFLTDQSFALRTGLHACDSIKNNIWSQNYTNTLLEKPDYMCRNRSLARAIEDLSANATLSMMTSADLTSANATVAEVAFTSTHNIYIYKPFLLLFSYGIALLLTIPSVCLGLYAFHINGVAHSTDFSAIIATTRNPGFDVFSDRGSTFSLDMKASKAKLRFGGVHDGDKGERVAFGIADEVTELRKGKMFV</sequence>
<keyword evidence="1" id="KW-1133">Transmembrane helix</keyword>
<evidence type="ECO:0000313" key="2">
    <source>
        <dbReference type="EMBL" id="PMD47924.1"/>
    </source>
</evidence>
<dbReference type="AlphaFoldDB" id="A0A2J6SAX6"/>
<proteinExistence type="predicted"/>